<feature type="region of interest" description="Disordered" evidence="1">
    <location>
        <begin position="248"/>
        <end position="274"/>
    </location>
</feature>
<keyword evidence="2" id="KW-0812">Transmembrane</keyword>
<evidence type="ECO:0000313" key="3">
    <source>
        <dbReference type="EMBL" id="GER41735.1"/>
    </source>
</evidence>
<reference evidence="4" key="1">
    <citation type="journal article" date="2019" name="Curr. Biol.">
        <title>Genome Sequence of Striga asiatica Provides Insight into the Evolution of Plant Parasitism.</title>
        <authorList>
            <person name="Yoshida S."/>
            <person name="Kim S."/>
            <person name="Wafula E.K."/>
            <person name="Tanskanen J."/>
            <person name="Kim Y.M."/>
            <person name="Honaas L."/>
            <person name="Yang Z."/>
            <person name="Spallek T."/>
            <person name="Conn C.E."/>
            <person name="Ichihashi Y."/>
            <person name="Cheong K."/>
            <person name="Cui S."/>
            <person name="Der J.P."/>
            <person name="Gundlach H."/>
            <person name="Jiao Y."/>
            <person name="Hori C."/>
            <person name="Ishida J.K."/>
            <person name="Kasahara H."/>
            <person name="Kiba T."/>
            <person name="Kim M.S."/>
            <person name="Koo N."/>
            <person name="Laohavisit A."/>
            <person name="Lee Y.H."/>
            <person name="Lumba S."/>
            <person name="McCourt P."/>
            <person name="Mortimer J.C."/>
            <person name="Mutuku J.M."/>
            <person name="Nomura T."/>
            <person name="Sasaki-Sekimoto Y."/>
            <person name="Seto Y."/>
            <person name="Wang Y."/>
            <person name="Wakatake T."/>
            <person name="Sakakibara H."/>
            <person name="Demura T."/>
            <person name="Yamaguchi S."/>
            <person name="Yoneyama K."/>
            <person name="Manabe R.I."/>
            <person name="Nelson D.C."/>
            <person name="Schulman A.H."/>
            <person name="Timko M.P."/>
            <person name="dePamphilis C.W."/>
            <person name="Choi D."/>
            <person name="Shirasu K."/>
        </authorList>
    </citation>
    <scope>NUCLEOTIDE SEQUENCE [LARGE SCALE GENOMIC DNA]</scope>
    <source>
        <strain evidence="4">cv. UVA1</strain>
    </source>
</reference>
<protein>
    <submittedName>
        <fullName evidence="3">Pentatricopeptide repeat (PPR) superfamily protein</fullName>
    </submittedName>
</protein>
<dbReference type="AlphaFoldDB" id="A0A5A7Q8Y3"/>
<accession>A0A5A7Q8Y3</accession>
<name>A0A5A7Q8Y3_STRAF</name>
<evidence type="ECO:0000256" key="1">
    <source>
        <dbReference type="SAM" id="MobiDB-lite"/>
    </source>
</evidence>
<feature type="transmembrane region" description="Helical" evidence="2">
    <location>
        <begin position="7"/>
        <end position="35"/>
    </location>
</feature>
<feature type="transmembrane region" description="Helical" evidence="2">
    <location>
        <begin position="47"/>
        <end position="64"/>
    </location>
</feature>
<sequence>MKDTTLITLCINVSAFATDVWALAIVLGATLHLIFLDNMVIVIDSVGLYNCLSSAFASGVFTHINEANRERIRQAKTQAETDEAKMKGVGVAIKELFNTLKGKTDEPVQAALTATTNSSTAAGDAEEAAKEAWESAEVAEVQIAAAAGNAAKLTTAVEIAVEAARNTERLAKESYNAAVKSAKDATKAYAASKKAAATSKMQSDPLLRETMRRQLEGTPIHRSRSKHRSQLPQPFPLHINLPSKFPSVASSTTRTPLSISPAEKGSLNLKDSSMNEAGPARITKAIPLKALRGRILFSSTRSLKLERLSSLESLAS</sequence>
<keyword evidence="2" id="KW-1133">Transmembrane helix</keyword>
<keyword evidence="4" id="KW-1185">Reference proteome</keyword>
<organism evidence="3 4">
    <name type="scientific">Striga asiatica</name>
    <name type="common">Asiatic witchweed</name>
    <name type="synonym">Buchnera asiatica</name>
    <dbReference type="NCBI Taxonomy" id="4170"/>
    <lineage>
        <taxon>Eukaryota</taxon>
        <taxon>Viridiplantae</taxon>
        <taxon>Streptophyta</taxon>
        <taxon>Embryophyta</taxon>
        <taxon>Tracheophyta</taxon>
        <taxon>Spermatophyta</taxon>
        <taxon>Magnoliopsida</taxon>
        <taxon>eudicotyledons</taxon>
        <taxon>Gunneridae</taxon>
        <taxon>Pentapetalae</taxon>
        <taxon>asterids</taxon>
        <taxon>lamiids</taxon>
        <taxon>Lamiales</taxon>
        <taxon>Orobanchaceae</taxon>
        <taxon>Buchnereae</taxon>
        <taxon>Striga</taxon>
    </lineage>
</organism>
<feature type="compositionally biased region" description="Polar residues" evidence="1">
    <location>
        <begin position="248"/>
        <end position="258"/>
    </location>
</feature>
<comment type="caution">
    <text evidence="3">The sequence shown here is derived from an EMBL/GenBank/DDBJ whole genome shotgun (WGS) entry which is preliminary data.</text>
</comment>
<proteinExistence type="predicted"/>
<keyword evidence="2" id="KW-0472">Membrane</keyword>
<gene>
    <name evidence="3" type="ORF">STAS_18462</name>
</gene>
<dbReference type="EMBL" id="BKCP01006183">
    <property type="protein sequence ID" value="GER41735.1"/>
    <property type="molecule type" value="Genomic_DNA"/>
</dbReference>
<evidence type="ECO:0000256" key="2">
    <source>
        <dbReference type="SAM" id="Phobius"/>
    </source>
</evidence>
<dbReference type="Proteomes" id="UP000325081">
    <property type="component" value="Unassembled WGS sequence"/>
</dbReference>
<evidence type="ECO:0000313" key="4">
    <source>
        <dbReference type="Proteomes" id="UP000325081"/>
    </source>
</evidence>